<protein>
    <submittedName>
        <fullName evidence="2">Lipoate--protein ligase</fullName>
    </submittedName>
</protein>
<organism evidence="2 3">
    <name type="scientific">Pseudoduganella rivuli</name>
    <dbReference type="NCBI Taxonomy" id="2666085"/>
    <lineage>
        <taxon>Bacteria</taxon>
        <taxon>Pseudomonadati</taxon>
        <taxon>Pseudomonadota</taxon>
        <taxon>Betaproteobacteria</taxon>
        <taxon>Burkholderiales</taxon>
        <taxon>Oxalobacteraceae</taxon>
        <taxon>Telluria group</taxon>
        <taxon>Pseudoduganella</taxon>
    </lineage>
</organism>
<proteinExistence type="predicted"/>
<dbReference type="InterPro" id="IPR050664">
    <property type="entry name" value="Octanoyltrans_LipM/LipL"/>
</dbReference>
<dbReference type="Proteomes" id="UP000446768">
    <property type="component" value="Unassembled WGS sequence"/>
</dbReference>
<evidence type="ECO:0000259" key="1">
    <source>
        <dbReference type="PROSITE" id="PS51733"/>
    </source>
</evidence>
<evidence type="ECO:0000313" key="2">
    <source>
        <dbReference type="EMBL" id="MRV71177.1"/>
    </source>
</evidence>
<dbReference type="InterPro" id="IPR045864">
    <property type="entry name" value="aa-tRNA-synth_II/BPL/LPL"/>
</dbReference>
<dbReference type="AlphaFoldDB" id="A0A7X2LSR5"/>
<dbReference type="PANTHER" id="PTHR43679:SF2">
    <property type="entry name" value="OCTANOYL-[GCVH]:PROTEIN N-OCTANOYLTRANSFERASE"/>
    <property type="match status" value="1"/>
</dbReference>
<dbReference type="RefSeq" id="WP_154371669.1">
    <property type="nucleotide sequence ID" value="NZ_WKJJ01000003.1"/>
</dbReference>
<dbReference type="PANTHER" id="PTHR43679">
    <property type="entry name" value="OCTANOYLTRANSFERASE LIPM-RELATED"/>
    <property type="match status" value="1"/>
</dbReference>
<dbReference type="Gene3D" id="3.30.930.10">
    <property type="entry name" value="Bira Bifunctional Protein, Domain 2"/>
    <property type="match status" value="1"/>
</dbReference>
<dbReference type="SUPFAM" id="SSF55681">
    <property type="entry name" value="Class II aaRS and biotin synthetases"/>
    <property type="match status" value="1"/>
</dbReference>
<dbReference type="PROSITE" id="PS51733">
    <property type="entry name" value="BPL_LPL_CATALYTIC"/>
    <property type="match status" value="1"/>
</dbReference>
<gene>
    <name evidence="2" type="ORF">GJ700_05520</name>
</gene>
<dbReference type="GO" id="GO:0016874">
    <property type="term" value="F:ligase activity"/>
    <property type="evidence" value="ECO:0007669"/>
    <property type="project" value="UniProtKB-KW"/>
</dbReference>
<evidence type="ECO:0000313" key="3">
    <source>
        <dbReference type="Proteomes" id="UP000446768"/>
    </source>
</evidence>
<accession>A0A7X2LSR5</accession>
<name>A0A7X2LSR5_9BURK</name>
<comment type="caution">
    <text evidence="2">The sequence shown here is derived from an EMBL/GenBank/DDBJ whole genome shotgun (WGS) entry which is preliminary data.</text>
</comment>
<sequence length="257" mass="27500">MFTPLWSMDGGPAPAACEEEQAWNERRLAEPVTSPALRLWTYRVPGVVLGCAQRRLYELGPALPADGSAITVIPRMAGGGAVLTGPWMLSASVLLPYGHPLLSSSLVDSYRWLGEVFASVLRGQGFTCHAATPAEAARLQEQRGSDDLDWACYGGYSPWEVVAGGRKLVGLAQVRRRTGVLLAAGLLLDQPDWLLLTGAMGRPAAHAARLAACNTSCTQLRGAGNWKDAIAGPLLRALEYALFQLPEDMAGQELALY</sequence>
<dbReference type="InterPro" id="IPR004143">
    <property type="entry name" value="BPL_LPL_catalytic"/>
</dbReference>
<dbReference type="EMBL" id="WKJJ01000003">
    <property type="protein sequence ID" value="MRV71177.1"/>
    <property type="molecule type" value="Genomic_DNA"/>
</dbReference>
<dbReference type="Pfam" id="PF21948">
    <property type="entry name" value="LplA-B_cat"/>
    <property type="match status" value="1"/>
</dbReference>
<reference evidence="2 3" key="1">
    <citation type="submission" date="2019-11" db="EMBL/GenBank/DDBJ databases">
        <title>Novel species isolated from a subtropical stream in China.</title>
        <authorList>
            <person name="Lu H."/>
        </authorList>
    </citation>
    <scope>NUCLEOTIDE SEQUENCE [LARGE SCALE GENOMIC DNA]</scope>
    <source>
        <strain evidence="2 3">FT92W</strain>
    </source>
</reference>
<keyword evidence="3" id="KW-1185">Reference proteome</keyword>
<keyword evidence="2" id="KW-0436">Ligase</keyword>
<feature type="domain" description="BPL/LPL catalytic" evidence="1">
    <location>
        <begin position="31"/>
        <end position="246"/>
    </location>
</feature>